<evidence type="ECO:0000256" key="1">
    <source>
        <dbReference type="SAM" id="Phobius"/>
    </source>
</evidence>
<sequence length="397" mass="46458">MFFVHFWVLSKPPFYSPNPEYPLHNYDTYLIYIKTALFYPLHKFSCFLCVLGSEVIRDQQTVLLFGILIFSIFVALIAINRKNLELDRFAKWYGLLAFGVLTSLELVVTRSGDIANYFGPPEKIFFLPSYRHYPVVFLPLICVYSLSILYSTLSEENKGMIKTSANAFLKTMLFTLLICSFILNFFPGIKTGEHNFVSMSERSAILKTYDVQPDENLKKLHLNPEIVKKRAKKLEELRLSVFAENNILLYKPDEVKLLPKQSQLQGVLRIYNDVKFVLFQHPISNENRSIIVFNEIYIPQNAKLRFSIALHPDVWDPEKGDGVTFEVYIRDEGFEELVFSKYIDPKHNPEERKWNDFEVDLSRYAGRNVTIIFSTLPGPNNDSRWDWAWWGEPRIEW</sequence>
<dbReference type="Proteomes" id="UP000028501">
    <property type="component" value="Chromosome"/>
</dbReference>
<feature type="transmembrane region" description="Helical" evidence="1">
    <location>
        <begin position="62"/>
        <end position="80"/>
    </location>
</feature>
<dbReference type="HOGENOM" id="CLU_693728_0_0_2"/>
<feature type="transmembrane region" description="Helical" evidence="1">
    <location>
        <begin position="165"/>
        <end position="186"/>
    </location>
</feature>
<dbReference type="AlphaFoldDB" id="A0A075W9S7"/>
<proteinExistence type="predicted"/>
<evidence type="ECO:0000313" key="3">
    <source>
        <dbReference type="Proteomes" id="UP000028501"/>
    </source>
</evidence>
<keyword evidence="1" id="KW-1133">Transmembrane helix</keyword>
<reference evidence="2 3" key="1">
    <citation type="submission" date="2013-07" db="EMBL/GenBank/DDBJ databases">
        <title>Genome of Archaeoglobus fulgidus.</title>
        <authorList>
            <person name="Fiebig A."/>
            <person name="Birkeland N.-K."/>
        </authorList>
    </citation>
    <scope>NUCLEOTIDE SEQUENCE [LARGE SCALE GENOMIC DNA]</scope>
    <source>
        <strain evidence="2 3">DSM 8774</strain>
    </source>
</reference>
<name>A0A075W9S7_ARCFL</name>
<dbReference type="KEGG" id="afg:AFULGI_00002990"/>
<organism evidence="2 3">
    <name type="scientific">Archaeoglobus fulgidus DSM 8774</name>
    <dbReference type="NCBI Taxonomy" id="1344584"/>
    <lineage>
        <taxon>Archaea</taxon>
        <taxon>Methanobacteriati</taxon>
        <taxon>Methanobacteriota</taxon>
        <taxon>Archaeoglobi</taxon>
        <taxon>Archaeoglobales</taxon>
        <taxon>Archaeoglobaceae</taxon>
        <taxon>Archaeoglobus</taxon>
    </lineage>
</organism>
<feature type="transmembrane region" description="Helical" evidence="1">
    <location>
        <begin position="132"/>
        <end position="153"/>
    </location>
</feature>
<dbReference type="EMBL" id="CP006577">
    <property type="protein sequence ID" value="AIG97125.1"/>
    <property type="molecule type" value="Genomic_DNA"/>
</dbReference>
<protein>
    <submittedName>
        <fullName evidence="2">Uncharacterized protein</fullName>
    </submittedName>
</protein>
<evidence type="ECO:0000313" key="2">
    <source>
        <dbReference type="EMBL" id="AIG97125.1"/>
    </source>
</evidence>
<gene>
    <name evidence="2" type="ORF">AFULGI_00002990</name>
</gene>
<keyword evidence="1" id="KW-0812">Transmembrane</keyword>
<keyword evidence="1" id="KW-0472">Membrane</keyword>
<feature type="transmembrane region" description="Helical" evidence="1">
    <location>
        <begin position="92"/>
        <end position="112"/>
    </location>
</feature>
<accession>A0A075W9S7</accession>